<dbReference type="Proteomes" id="UP001281410">
    <property type="component" value="Unassembled WGS sequence"/>
</dbReference>
<sequence length="112" mass="12123">MKISPPSATITATVSSTATSATVGTATTTTTKTTAICSYKQRLSDFSHYFIRLRLDAADVHCRMKKIDSPAYAGTIDGPAHAPCFKVRVTVYGHAFESPDFFKVEGQQSMLL</sequence>
<evidence type="ECO:0000313" key="2">
    <source>
        <dbReference type="Proteomes" id="UP001281410"/>
    </source>
</evidence>
<proteinExistence type="predicted"/>
<accession>A0AAE0A280</accession>
<organism evidence="1 2">
    <name type="scientific">Dipteronia sinensis</name>
    <dbReference type="NCBI Taxonomy" id="43782"/>
    <lineage>
        <taxon>Eukaryota</taxon>
        <taxon>Viridiplantae</taxon>
        <taxon>Streptophyta</taxon>
        <taxon>Embryophyta</taxon>
        <taxon>Tracheophyta</taxon>
        <taxon>Spermatophyta</taxon>
        <taxon>Magnoliopsida</taxon>
        <taxon>eudicotyledons</taxon>
        <taxon>Gunneridae</taxon>
        <taxon>Pentapetalae</taxon>
        <taxon>rosids</taxon>
        <taxon>malvids</taxon>
        <taxon>Sapindales</taxon>
        <taxon>Sapindaceae</taxon>
        <taxon>Hippocastanoideae</taxon>
        <taxon>Acereae</taxon>
        <taxon>Dipteronia</taxon>
    </lineage>
</organism>
<dbReference type="Gene3D" id="3.30.160.20">
    <property type="match status" value="1"/>
</dbReference>
<dbReference type="EMBL" id="JANJYJ010000007">
    <property type="protein sequence ID" value="KAK3199395.1"/>
    <property type="molecule type" value="Genomic_DNA"/>
</dbReference>
<comment type="caution">
    <text evidence="1">The sequence shown here is derived from an EMBL/GenBank/DDBJ whole genome shotgun (WGS) entry which is preliminary data.</text>
</comment>
<gene>
    <name evidence="1" type="ORF">Dsin_022810</name>
</gene>
<name>A0AAE0A280_9ROSI</name>
<reference evidence="1" key="1">
    <citation type="journal article" date="2023" name="Plant J.">
        <title>Genome sequences and population genomics provide insights into the demographic history, inbreeding, and mutation load of two 'living fossil' tree species of Dipteronia.</title>
        <authorList>
            <person name="Feng Y."/>
            <person name="Comes H.P."/>
            <person name="Chen J."/>
            <person name="Zhu S."/>
            <person name="Lu R."/>
            <person name="Zhang X."/>
            <person name="Li P."/>
            <person name="Qiu J."/>
            <person name="Olsen K.M."/>
            <person name="Qiu Y."/>
        </authorList>
    </citation>
    <scope>NUCLEOTIDE SEQUENCE</scope>
    <source>
        <strain evidence="1">NBL</strain>
    </source>
</reference>
<keyword evidence="2" id="KW-1185">Reference proteome</keyword>
<evidence type="ECO:0000313" key="1">
    <source>
        <dbReference type="EMBL" id="KAK3199395.1"/>
    </source>
</evidence>
<protein>
    <submittedName>
        <fullName evidence="1">Uncharacterized protein</fullName>
    </submittedName>
</protein>
<dbReference type="AlphaFoldDB" id="A0AAE0A280"/>